<evidence type="ECO:0000259" key="10">
    <source>
        <dbReference type="PROSITE" id="PS50850"/>
    </source>
</evidence>
<feature type="transmembrane region" description="Helical" evidence="9">
    <location>
        <begin position="161"/>
        <end position="185"/>
    </location>
</feature>
<dbReference type="PROSITE" id="PS00217">
    <property type="entry name" value="SUGAR_TRANSPORT_2"/>
    <property type="match status" value="1"/>
</dbReference>
<evidence type="ECO:0000256" key="1">
    <source>
        <dbReference type="ARBA" id="ARBA00004651"/>
    </source>
</evidence>
<feature type="transmembrane region" description="Helical" evidence="9">
    <location>
        <begin position="65"/>
        <end position="85"/>
    </location>
</feature>
<dbReference type="EMBL" id="JASCIQ010000004">
    <property type="protein sequence ID" value="MDI3403198.1"/>
    <property type="molecule type" value="Genomic_DNA"/>
</dbReference>
<dbReference type="InterPro" id="IPR005829">
    <property type="entry name" value="Sugar_transporter_CS"/>
</dbReference>
<name>A0ABT6S547_9ACTN</name>
<evidence type="ECO:0000256" key="5">
    <source>
        <dbReference type="ARBA" id="ARBA00022847"/>
    </source>
</evidence>
<proteinExistence type="predicted"/>
<feature type="transmembrane region" description="Helical" evidence="9">
    <location>
        <begin position="355"/>
        <end position="374"/>
    </location>
</feature>
<protein>
    <submittedName>
        <fullName evidence="11">MFS transporter</fullName>
    </submittedName>
</protein>
<dbReference type="Pfam" id="PF00083">
    <property type="entry name" value="Sugar_tr"/>
    <property type="match status" value="1"/>
</dbReference>
<evidence type="ECO:0000256" key="9">
    <source>
        <dbReference type="SAM" id="Phobius"/>
    </source>
</evidence>
<feature type="transmembrane region" description="Helical" evidence="9">
    <location>
        <begin position="419"/>
        <end position="436"/>
    </location>
</feature>
<evidence type="ECO:0000256" key="3">
    <source>
        <dbReference type="ARBA" id="ARBA00022475"/>
    </source>
</evidence>
<feature type="transmembrane region" description="Helical" evidence="9">
    <location>
        <begin position="293"/>
        <end position="312"/>
    </location>
</feature>
<reference evidence="11 12" key="1">
    <citation type="submission" date="2023-05" db="EMBL/GenBank/DDBJ databases">
        <title>Draft genome sequence of Streptomyces sp. B-S-A6 isolated from a cave soil in Thailand.</title>
        <authorList>
            <person name="Chamroensaksri N."/>
            <person name="Muangham S."/>
        </authorList>
    </citation>
    <scope>NUCLEOTIDE SEQUENCE [LARGE SCALE GENOMIC DNA]</scope>
    <source>
        <strain evidence="11 12">B-S-A6</strain>
    </source>
</reference>
<comment type="subcellular location">
    <subcellularLocation>
        <location evidence="1">Cell membrane</location>
        <topology evidence="1">Multi-pass membrane protein</topology>
    </subcellularLocation>
</comment>
<dbReference type="Proteomes" id="UP001223978">
    <property type="component" value="Unassembled WGS sequence"/>
</dbReference>
<dbReference type="InterPro" id="IPR051084">
    <property type="entry name" value="H+-coupled_symporters"/>
</dbReference>
<evidence type="ECO:0000256" key="7">
    <source>
        <dbReference type="ARBA" id="ARBA00023136"/>
    </source>
</evidence>
<sequence>MSSSNDAVSRPATAEEVPAKVRRKAVVAAAIGNFVEWFEFALYGFFASAIAMNFFPAAAGAPSLIATFAAFGVSFVLRPLGALVFGHYGDRMGRRVTLSLAILGMSVSTFAIGLLPTHAQVGMLAPVLLVVTRVVQGFSAGGEFGGATAYMVEYAPANRRAFYGSWQFFTQFLAGFVAALVGAVLSSTLSGGDLEAWGWRVPFLLTLPLGLIGLYLRLKMDETPEFRREEARRKEGQVRTPDKAPLVAVVREHWTSVLRIVGLLVVGTTAIYMMEAFWPAFLVGQVGIEQSEMFTAMMIAIAVKIVLIPLWALWSDRVGRRKPFLVGSAALLAVSAVPVYQLLLQGEFATTVAGYLLLVFAVSPMTGCLATAMAEAFPAGVRYSALSLAYSIGVSVFGGFSPLILAALVEYTGSELSPAYYLTGTAVVSLLAALLFRETGTRGRVLPSDDAEGSVGDGTAAKSTLVDGAERTA</sequence>
<dbReference type="InterPro" id="IPR036259">
    <property type="entry name" value="MFS_trans_sf"/>
</dbReference>
<gene>
    <name evidence="11" type="ORF">QIS96_05080</name>
</gene>
<evidence type="ECO:0000313" key="11">
    <source>
        <dbReference type="EMBL" id="MDI3403198.1"/>
    </source>
</evidence>
<evidence type="ECO:0000256" key="6">
    <source>
        <dbReference type="ARBA" id="ARBA00022989"/>
    </source>
</evidence>
<dbReference type="PROSITE" id="PS50850">
    <property type="entry name" value="MFS"/>
    <property type="match status" value="1"/>
</dbReference>
<dbReference type="PANTHER" id="PTHR43528">
    <property type="entry name" value="ALPHA-KETOGLUTARATE PERMEASE"/>
    <property type="match status" value="1"/>
</dbReference>
<dbReference type="InterPro" id="IPR020846">
    <property type="entry name" value="MFS_dom"/>
</dbReference>
<feature type="domain" description="Major facilitator superfamily (MFS) profile" evidence="10">
    <location>
        <begin position="25"/>
        <end position="441"/>
    </location>
</feature>
<keyword evidence="6 9" id="KW-1133">Transmembrane helix</keyword>
<accession>A0ABT6S547</accession>
<keyword evidence="3" id="KW-1003">Cell membrane</keyword>
<feature type="transmembrane region" description="Helical" evidence="9">
    <location>
        <begin position="386"/>
        <end position="407"/>
    </location>
</feature>
<keyword evidence="2" id="KW-0813">Transport</keyword>
<dbReference type="InterPro" id="IPR005828">
    <property type="entry name" value="MFS_sugar_transport-like"/>
</dbReference>
<comment type="caution">
    <text evidence="11">The sequence shown here is derived from an EMBL/GenBank/DDBJ whole genome shotgun (WGS) entry which is preliminary data.</text>
</comment>
<keyword evidence="12" id="KW-1185">Reference proteome</keyword>
<evidence type="ECO:0000256" key="4">
    <source>
        <dbReference type="ARBA" id="ARBA00022692"/>
    </source>
</evidence>
<organism evidence="11 12">
    <name type="scientific">Streptomyces cavernicola</name>
    <dbReference type="NCBI Taxonomy" id="3043613"/>
    <lineage>
        <taxon>Bacteria</taxon>
        <taxon>Bacillati</taxon>
        <taxon>Actinomycetota</taxon>
        <taxon>Actinomycetes</taxon>
        <taxon>Kitasatosporales</taxon>
        <taxon>Streptomycetaceae</taxon>
        <taxon>Streptomyces</taxon>
    </lineage>
</organism>
<evidence type="ECO:0000256" key="2">
    <source>
        <dbReference type="ARBA" id="ARBA00022448"/>
    </source>
</evidence>
<dbReference type="PANTHER" id="PTHR43528:SF1">
    <property type="entry name" value="ALPHA-KETOGLUTARATE PERMEASE"/>
    <property type="match status" value="1"/>
</dbReference>
<dbReference type="RefSeq" id="WP_282541151.1">
    <property type="nucleotide sequence ID" value="NZ_JASCIQ010000004.1"/>
</dbReference>
<dbReference type="Gene3D" id="1.20.1250.20">
    <property type="entry name" value="MFS general substrate transporter like domains"/>
    <property type="match status" value="2"/>
</dbReference>
<feature type="transmembrane region" description="Helical" evidence="9">
    <location>
        <begin position="260"/>
        <end position="281"/>
    </location>
</feature>
<feature type="transmembrane region" description="Helical" evidence="9">
    <location>
        <begin position="97"/>
        <end position="115"/>
    </location>
</feature>
<evidence type="ECO:0000313" key="12">
    <source>
        <dbReference type="Proteomes" id="UP001223978"/>
    </source>
</evidence>
<feature type="transmembrane region" description="Helical" evidence="9">
    <location>
        <begin position="40"/>
        <end position="59"/>
    </location>
</feature>
<feature type="transmembrane region" description="Helical" evidence="9">
    <location>
        <begin position="324"/>
        <end position="343"/>
    </location>
</feature>
<keyword evidence="5" id="KW-0769">Symport</keyword>
<feature type="region of interest" description="Disordered" evidence="8">
    <location>
        <begin position="447"/>
        <end position="473"/>
    </location>
</feature>
<feature type="transmembrane region" description="Helical" evidence="9">
    <location>
        <begin position="197"/>
        <end position="218"/>
    </location>
</feature>
<keyword evidence="4 9" id="KW-0812">Transmembrane</keyword>
<dbReference type="SUPFAM" id="SSF103473">
    <property type="entry name" value="MFS general substrate transporter"/>
    <property type="match status" value="1"/>
</dbReference>
<keyword evidence="7 9" id="KW-0472">Membrane</keyword>
<evidence type="ECO:0000256" key="8">
    <source>
        <dbReference type="SAM" id="MobiDB-lite"/>
    </source>
</evidence>